<dbReference type="PANTHER" id="PTHR31008">
    <property type="entry name" value="COP1-INTERACTING PROTEIN-RELATED"/>
    <property type="match status" value="1"/>
</dbReference>
<name>A0A022S0X9_ERYGU</name>
<dbReference type="STRING" id="4155.A0A022S0X9"/>
<keyword evidence="3" id="KW-1185">Reference proteome</keyword>
<organism evidence="2 3">
    <name type="scientific">Erythranthe guttata</name>
    <name type="common">Yellow monkey flower</name>
    <name type="synonym">Mimulus guttatus</name>
    <dbReference type="NCBI Taxonomy" id="4155"/>
    <lineage>
        <taxon>Eukaryota</taxon>
        <taxon>Viridiplantae</taxon>
        <taxon>Streptophyta</taxon>
        <taxon>Embryophyta</taxon>
        <taxon>Tracheophyta</taxon>
        <taxon>Spermatophyta</taxon>
        <taxon>Magnoliopsida</taxon>
        <taxon>eudicotyledons</taxon>
        <taxon>Gunneridae</taxon>
        <taxon>Pentapetalae</taxon>
        <taxon>asterids</taxon>
        <taxon>lamiids</taxon>
        <taxon>Lamiales</taxon>
        <taxon>Phrymaceae</taxon>
        <taxon>Erythranthe</taxon>
    </lineage>
</organism>
<gene>
    <name evidence="2" type="ORF">MIMGU_mgv1a018554mg</name>
</gene>
<accession>A0A022S0X9</accession>
<protein>
    <submittedName>
        <fullName evidence="2">Uncharacterized protein</fullName>
    </submittedName>
</protein>
<reference evidence="2 3" key="1">
    <citation type="journal article" date="2013" name="Proc. Natl. Acad. Sci. U.S.A.">
        <title>Fine-scale variation in meiotic recombination in Mimulus inferred from population shotgun sequencing.</title>
        <authorList>
            <person name="Hellsten U."/>
            <person name="Wright K.M."/>
            <person name="Jenkins J."/>
            <person name="Shu S."/>
            <person name="Yuan Y."/>
            <person name="Wessler S.R."/>
            <person name="Schmutz J."/>
            <person name="Willis J.H."/>
            <person name="Rokhsar D.S."/>
        </authorList>
    </citation>
    <scope>NUCLEOTIDE SEQUENCE [LARGE SCALE GENOMIC DNA]</scope>
    <source>
        <strain evidence="3">cv. DUN x IM62</strain>
    </source>
</reference>
<sequence>FNIEFICKTIIGFVRFVNTPEVLELVNTLDAKISQLEAARRKELLRAFDVRLVAVRQDLSTACARAAAAGFNVDTVSELQMFADRFGAHRLNNVCSKFISLSKRGPELGNQDGAVRSSYESDMSIDDDPTSPPPEPETATDMSIDSSAEKKDIESPSCTPARKGLKAIFHHFSSKGIEARSVGEAEGIQYFFIKC</sequence>
<dbReference type="Proteomes" id="UP000030748">
    <property type="component" value="Unassembled WGS sequence"/>
</dbReference>
<evidence type="ECO:0000313" key="2">
    <source>
        <dbReference type="EMBL" id="EYU45906.1"/>
    </source>
</evidence>
<proteinExistence type="predicted"/>
<feature type="region of interest" description="Disordered" evidence="1">
    <location>
        <begin position="109"/>
        <end position="160"/>
    </location>
</feature>
<dbReference type="AlphaFoldDB" id="A0A022S0X9"/>
<feature type="non-terminal residue" evidence="2">
    <location>
        <position position="1"/>
    </location>
</feature>
<dbReference type="EMBL" id="KI630171">
    <property type="protein sequence ID" value="EYU45906.1"/>
    <property type="molecule type" value="Genomic_DNA"/>
</dbReference>
<dbReference type="PANTHER" id="PTHR31008:SF15">
    <property type="entry name" value="GPI-ANCHORED ADHESIN-LIKE PROTEIN"/>
    <property type="match status" value="1"/>
</dbReference>
<evidence type="ECO:0000256" key="1">
    <source>
        <dbReference type="SAM" id="MobiDB-lite"/>
    </source>
</evidence>
<evidence type="ECO:0000313" key="3">
    <source>
        <dbReference type="Proteomes" id="UP000030748"/>
    </source>
</evidence>